<keyword evidence="8" id="KW-0735">Signal-anchor</keyword>
<dbReference type="InterPro" id="IPR043504">
    <property type="entry name" value="Peptidase_S1_PA_chymotrypsin"/>
</dbReference>
<dbReference type="Gene3D" id="1.10.2000.10">
    <property type="entry name" value="Frizzled cysteine-rich domain"/>
    <property type="match status" value="2"/>
</dbReference>
<keyword evidence="5" id="KW-0732">Signal</keyword>
<feature type="domain" description="FZ" evidence="19">
    <location>
        <begin position="247"/>
        <end position="364"/>
    </location>
</feature>
<feature type="domain" description="SEA" evidence="18">
    <location>
        <begin position="120"/>
        <end position="239"/>
    </location>
</feature>
<keyword evidence="4 17" id="KW-0812">Transmembrane</keyword>
<dbReference type="SMART" id="SM00202">
    <property type="entry name" value="SR"/>
    <property type="match status" value="1"/>
</dbReference>
<dbReference type="SUPFAM" id="SSF50494">
    <property type="entry name" value="Trypsin-like serine proteases"/>
    <property type="match status" value="1"/>
</dbReference>
<feature type="domain" description="SRCR" evidence="21">
    <location>
        <begin position="570"/>
        <end position="666"/>
    </location>
</feature>
<keyword evidence="7 16" id="KW-0720">Serine protease</keyword>
<dbReference type="PROSITE" id="PS50038">
    <property type="entry name" value="FZ"/>
    <property type="match status" value="2"/>
</dbReference>
<dbReference type="PROSITE" id="PS00134">
    <property type="entry name" value="TRYPSIN_HIS"/>
    <property type="match status" value="1"/>
</dbReference>
<organism evidence="22 23">
    <name type="scientific">Crassostrea virginica</name>
    <name type="common">Eastern oyster</name>
    <dbReference type="NCBI Taxonomy" id="6565"/>
    <lineage>
        <taxon>Eukaryota</taxon>
        <taxon>Metazoa</taxon>
        <taxon>Spiralia</taxon>
        <taxon>Lophotrochozoa</taxon>
        <taxon>Mollusca</taxon>
        <taxon>Bivalvia</taxon>
        <taxon>Autobranchia</taxon>
        <taxon>Pteriomorphia</taxon>
        <taxon>Ostreida</taxon>
        <taxon>Ostreoidea</taxon>
        <taxon>Ostreidae</taxon>
        <taxon>Crassostrea</taxon>
    </lineage>
</organism>
<comment type="subcellular location">
    <subcellularLocation>
        <location evidence="1">Cell membrane</location>
        <topology evidence="1">Single-pass membrane protein</topology>
    </subcellularLocation>
    <subcellularLocation>
        <location evidence="2">Membrane</location>
        <topology evidence="2">Single-pass type II membrane protein</topology>
    </subcellularLocation>
</comment>
<dbReference type="SUPFAM" id="SSF57424">
    <property type="entry name" value="LDL receptor-like module"/>
    <property type="match status" value="2"/>
</dbReference>
<dbReference type="Pfam" id="PF15494">
    <property type="entry name" value="SRCR_2"/>
    <property type="match status" value="1"/>
</dbReference>
<dbReference type="InterPro" id="IPR036772">
    <property type="entry name" value="SRCR-like_dom_sf"/>
</dbReference>
<dbReference type="InterPro" id="IPR000082">
    <property type="entry name" value="SEA_dom"/>
</dbReference>
<dbReference type="PRINTS" id="PR00722">
    <property type="entry name" value="CHYMOTRYPSIN"/>
</dbReference>
<dbReference type="InterPro" id="IPR020067">
    <property type="entry name" value="Frizzled_dom"/>
</dbReference>
<dbReference type="RefSeq" id="XP_022319359.1">
    <property type="nucleotide sequence ID" value="XM_022463651.1"/>
</dbReference>
<dbReference type="Pfam" id="PF00057">
    <property type="entry name" value="Ldl_recept_a"/>
    <property type="match status" value="1"/>
</dbReference>
<evidence type="ECO:0000256" key="6">
    <source>
        <dbReference type="ARBA" id="ARBA00022801"/>
    </source>
</evidence>
<keyword evidence="12" id="KW-0325">Glycoprotein</keyword>
<dbReference type="PANTHER" id="PTHR24252:SF7">
    <property type="entry name" value="HYALIN"/>
    <property type="match status" value="1"/>
</dbReference>
<evidence type="ECO:0000256" key="11">
    <source>
        <dbReference type="ARBA" id="ARBA00023157"/>
    </source>
</evidence>
<keyword evidence="10 17" id="KW-0472">Membrane</keyword>
<evidence type="ECO:0000256" key="4">
    <source>
        <dbReference type="ARBA" id="ARBA00022692"/>
    </source>
</evidence>
<dbReference type="Gene3D" id="2.40.10.10">
    <property type="entry name" value="Trypsin-like serine proteases"/>
    <property type="match status" value="1"/>
</dbReference>
<evidence type="ECO:0000256" key="16">
    <source>
        <dbReference type="RuleBase" id="RU363034"/>
    </source>
</evidence>
<dbReference type="FunFam" id="2.40.10.10:FF:000120">
    <property type="entry name" value="Putative serine protease"/>
    <property type="match status" value="1"/>
</dbReference>
<dbReference type="SUPFAM" id="SSF56487">
    <property type="entry name" value="SRCR-like"/>
    <property type="match status" value="1"/>
</dbReference>
<dbReference type="GO" id="GO:0006508">
    <property type="term" value="P:proteolysis"/>
    <property type="evidence" value="ECO:0007669"/>
    <property type="project" value="UniProtKB-KW"/>
</dbReference>
<dbReference type="InterPro" id="IPR036364">
    <property type="entry name" value="SEA_dom_sf"/>
</dbReference>
<dbReference type="SMART" id="SM00192">
    <property type="entry name" value="LDLa"/>
    <property type="match status" value="2"/>
</dbReference>
<dbReference type="KEGG" id="cvn:111122094"/>
<evidence type="ECO:0000256" key="5">
    <source>
        <dbReference type="ARBA" id="ARBA00022729"/>
    </source>
</evidence>
<dbReference type="InterPro" id="IPR002172">
    <property type="entry name" value="LDrepeatLR_classA_rpt"/>
</dbReference>
<dbReference type="AlphaFoldDB" id="A0A8B8CVU2"/>
<dbReference type="Pfam" id="PF01392">
    <property type="entry name" value="Fz"/>
    <property type="match status" value="2"/>
</dbReference>
<dbReference type="InterPro" id="IPR018114">
    <property type="entry name" value="TRYPSIN_HIS"/>
</dbReference>
<dbReference type="Pfam" id="PF01390">
    <property type="entry name" value="SEA"/>
    <property type="match status" value="1"/>
</dbReference>
<keyword evidence="22" id="KW-1185">Reference proteome</keyword>
<accession>A0A8B8CVU2</accession>
<dbReference type="SUPFAM" id="SSF82671">
    <property type="entry name" value="SEA domain"/>
    <property type="match status" value="1"/>
</dbReference>
<dbReference type="PROSITE" id="PS50240">
    <property type="entry name" value="TRYPSIN_DOM"/>
    <property type="match status" value="1"/>
</dbReference>
<dbReference type="InterPro" id="IPR036055">
    <property type="entry name" value="LDL_receptor-like_sf"/>
</dbReference>
<feature type="transmembrane region" description="Helical" evidence="17">
    <location>
        <begin position="71"/>
        <end position="92"/>
    </location>
</feature>
<feature type="domain" description="FZ" evidence="19">
    <location>
        <begin position="356"/>
        <end position="484"/>
    </location>
</feature>
<dbReference type="Proteomes" id="UP000694844">
    <property type="component" value="Chromosome 2"/>
</dbReference>
<keyword evidence="11 14" id="KW-1015">Disulfide bond</keyword>
<dbReference type="PROSITE" id="PS50287">
    <property type="entry name" value="SRCR_2"/>
    <property type="match status" value="1"/>
</dbReference>
<feature type="domain" description="Peptidase S1" evidence="20">
    <location>
        <begin position="683"/>
        <end position="924"/>
    </location>
</feature>
<dbReference type="SMART" id="SM00063">
    <property type="entry name" value="FRI"/>
    <property type="match status" value="2"/>
</dbReference>
<dbReference type="Gene3D" id="3.30.70.960">
    <property type="entry name" value="SEA domain"/>
    <property type="match status" value="1"/>
</dbReference>
<dbReference type="Pfam" id="PF00089">
    <property type="entry name" value="Trypsin"/>
    <property type="match status" value="1"/>
</dbReference>
<evidence type="ECO:0000259" key="19">
    <source>
        <dbReference type="PROSITE" id="PS50038"/>
    </source>
</evidence>
<evidence type="ECO:0000256" key="2">
    <source>
        <dbReference type="ARBA" id="ARBA00004606"/>
    </source>
</evidence>
<comment type="caution">
    <text evidence="15">Lacks conserved residue(s) required for the propagation of feature annotation.</text>
</comment>
<reference evidence="23" key="1">
    <citation type="submission" date="2025-08" db="UniProtKB">
        <authorList>
            <consortium name="RefSeq"/>
        </authorList>
    </citation>
    <scope>IDENTIFICATION</scope>
    <source>
        <tissue evidence="23">Whole sample</tissue>
    </source>
</reference>
<dbReference type="CDD" id="cd00112">
    <property type="entry name" value="LDLa"/>
    <property type="match status" value="1"/>
</dbReference>
<keyword evidence="9 17" id="KW-1133">Transmembrane helix</keyword>
<dbReference type="PANTHER" id="PTHR24252">
    <property type="entry name" value="ACROSIN-RELATED"/>
    <property type="match status" value="1"/>
</dbReference>
<dbReference type="GO" id="GO:0005886">
    <property type="term" value="C:plasma membrane"/>
    <property type="evidence" value="ECO:0007669"/>
    <property type="project" value="UniProtKB-SubCell"/>
</dbReference>
<keyword evidence="6 16" id="KW-0378">Hydrolase</keyword>
<keyword evidence="3 16" id="KW-0645">Protease</keyword>
<evidence type="ECO:0000256" key="10">
    <source>
        <dbReference type="ARBA" id="ARBA00023136"/>
    </source>
</evidence>
<evidence type="ECO:0000256" key="3">
    <source>
        <dbReference type="ARBA" id="ARBA00022670"/>
    </source>
</evidence>
<name>A0A8B8CVU2_CRAVI</name>
<feature type="disulfide bond" evidence="13">
    <location>
        <begin position="327"/>
        <end position="351"/>
    </location>
</feature>
<dbReference type="OrthoDB" id="5979691at2759"/>
<evidence type="ECO:0000256" key="1">
    <source>
        <dbReference type="ARBA" id="ARBA00004162"/>
    </source>
</evidence>
<evidence type="ECO:0000256" key="15">
    <source>
        <dbReference type="PROSITE-ProRule" id="PRU00196"/>
    </source>
</evidence>
<gene>
    <name evidence="23" type="primary">LOC111122094</name>
</gene>
<evidence type="ECO:0000259" key="20">
    <source>
        <dbReference type="PROSITE" id="PS50240"/>
    </source>
</evidence>
<dbReference type="InterPro" id="IPR001314">
    <property type="entry name" value="Peptidase_S1A"/>
</dbReference>
<dbReference type="SUPFAM" id="SSF63501">
    <property type="entry name" value="Frizzled cysteine-rich domain"/>
    <property type="match status" value="2"/>
</dbReference>
<dbReference type="InterPro" id="IPR009003">
    <property type="entry name" value="Peptidase_S1_PA"/>
</dbReference>
<dbReference type="CDD" id="cd07066">
    <property type="entry name" value="CRD_FZ"/>
    <property type="match status" value="2"/>
</dbReference>
<dbReference type="InterPro" id="IPR036790">
    <property type="entry name" value="Frizzled_dom_sf"/>
</dbReference>
<feature type="disulfide bond" evidence="14">
    <location>
        <begin position="496"/>
        <end position="508"/>
    </location>
</feature>
<dbReference type="InterPro" id="IPR001190">
    <property type="entry name" value="SRCR"/>
</dbReference>
<dbReference type="Gene3D" id="3.10.250.10">
    <property type="entry name" value="SRCR-like domain"/>
    <property type="match status" value="1"/>
</dbReference>
<feature type="disulfide bond" evidence="14">
    <location>
        <begin position="503"/>
        <end position="521"/>
    </location>
</feature>
<evidence type="ECO:0000256" key="14">
    <source>
        <dbReference type="PROSITE-ProRule" id="PRU00124"/>
    </source>
</evidence>
<proteinExistence type="predicted"/>
<evidence type="ECO:0000313" key="23">
    <source>
        <dbReference type="RefSeq" id="XP_022319359.1"/>
    </source>
</evidence>
<dbReference type="Gene3D" id="4.10.400.10">
    <property type="entry name" value="Low-density Lipoprotein Receptor"/>
    <property type="match status" value="2"/>
</dbReference>
<dbReference type="GO" id="GO:0004252">
    <property type="term" value="F:serine-type endopeptidase activity"/>
    <property type="evidence" value="ECO:0007669"/>
    <property type="project" value="InterPro"/>
</dbReference>
<evidence type="ECO:0000256" key="12">
    <source>
        <dbReference type="ARBA" id="ARBA00023180"/>
    </source>
</evidence>
<dbReference type="GeneID" id="111122094"/>
<evidence type="ECO:0000259" key="18">
    <source>
        <dbReference type="PROSITE" id="PS50024"/>
    </source>
</evidence>
<evidence type="ECO:0000313" key="22">
    <source>
        <dbReference type="Proteomes" id="UP000694844"/>
    </source>
</evidence>
<feature type="disulfide bond" evidence="14">
    <location>
        <begin position="554"/>
        <end position="569"/>
    </location>
</feature>
<dbReference type="InterPro" id="IPR033116">
    <property type="entry name" value="TRYPSIN_SER"/>
</dbReference>
<dbReference type="PROSITE" id="PS00135">
    <property type="entry name" value="TRYPSIN_SER"/>
    <property type="match status" value="1"/>
</dbReference>
<dbReference type="SMART" id="SM00020">
    <property type="entry name" value="Tryp_SPc"/>
    <property type="match status" value="1"/>
</dbReference>
<feature type="disulfide bond" evidence="13">
    <location>
        <begin position="445"/>
        <end position="469"/>
    </location>
</feature>
<evidence type="ECO:0000256" key="9">
    <source>
        <dbReference type="ARBA" id="ARBA00022989"/>
    </source>
</evidence>
<evidence type="ECO:0000256" key="7">
    <source>
        <dbReference type="ARBA" id="ARBA00022825"/>
    </source>
</evidence>
<dbReference type="PROSITE" id="PS50024">
    <property type="entry name" value="SEA"/>
    <property type="match status" value="1"/>
</dbReference>
<feature type="disulfide bond" evidence="14">
    <location>
        <begin position="515"/>
        <end position="530"/>
    </location>
</feature>
<evidence type="ECO:0000256" key="17">
    <source>
        <dbReference type="SAM" id="Phobius"/>
    </source>
</evidence>
<protein>
    <submittedName>
        <fullName evidence="23">Atrial natriuretic peptide-converting enzyme-like isoform X1</fullName>
    </submittedName>
</protein>
<dbReference type="PROSITE" id="PS50068">
    <property type="entry name" value="LDLRA_2"/>
    <property type="match status" value="2"/>
</dbReference>
<evidence type="ECO:0000259" key="21">
    <source>
        <dbReference type="PROSITE" id="PS50287"/>
    </source>
</evidence>
<sequence length="930" mass="103128">MPRIRRDPSREYSFIRSLFQACYDNPLFQQEEAKFNPDVEKKPRAKEYSPADVVPEIEFNEKNEATKKRKFCLIGFIICCVAAIGFLVGYLISSAQRKDTTYTNGNVPSITTHVPSFSFQSDTFNGSLLITAGPYSKYTPDFSNKDSTAFQYFSRTFLYQMNSTFAQSPYRSQYSSTIINEIRPQNGQLSGVLFTVKFTSTLNIYNWTESSLVSLLASGFRNGVMEVSPESIKITALKKNIPVISTVQPGQCFNININQCVNRTTYQQAILPNALGHTTLAEVSVSAEENQEIFENHCYGYAKDFWCSVYNPECKNGRAELPCRDYCLDVKLACENSSFPLDCNILPATNCRKNPYIPGKCLSVPTGRQYEICISLGFDKSALPNYDLEIAFPKPNMMLDLISNIQKLTQCYKHSELFGCSVFVPKCSGSEIVPYHTIPPCKSLCEEYKKNCFVFWEIFSNPWPKNLVCSSLPDVNDTTVCIGYQEAHEPPDVKDCKSNQISCDSDRCIDVSFLCDGYHDCEDHTDEANCAACSMGEYSCNPASRLCIRKSEVCNGVPDCYEEVEEAECIKLGNGSSSGVVRVYNAESDDWEEVCADDWNETLSEVTCQQVGYRGAQTTSSRVKSGKTARLDAQNVNASASTKYLQSFLRKSSTCVGGNVVYLTCGDPVCGTRPAYFPSPLRIVNGDQVKPGTWPSQVALYGGNKMRYFCGGSILNENWILTAAHCLGGKTTTGGITISVGDTRRLAYNKYRQLKTPKALYIHEDYSSDTVRNDIALIQLSSPIYFNDYARPVCLPSNISDVGLRCFAVGWGKVNVKAPDYEPVLRQVNLDIVSWQGCKHAIATSGIQSPYSLTDEMMCAGGSRGHDGCQGDSGGPLLCPEDVGSDTWTIAGVTSWGLGCAVPNVPGIYTEVYKYIDWIRNITNSELPLA</sequence>
<evidence type="ECO:0000256" key="13">
    <source>
        <dbReference type="PROSITE-ProRule" id="PRU00090"/>
    </source>
</evidence>
<evidence type="ECO:0000256" key="8">
    <source>
        <dbReference type="ARBA" id="ARBA00022968"/>
    </source>
</evidence>
<dbReference type="CDD" id="cd00190">
    <property type="entry name" value="Tryp_SPc"/>
    <property type="match status" value="1"/>
</dbReference>
<dbReference type="InterPro" id="IPR001254">
    <property type="entry name" value="Trypsin_dom"/>
</dbReference>